<evidence type="ECO:0000313" key="3">
    <source>
        <dbReference type="Proteomes" id="UP000183988"/>
    </source>
</evidence>
<proteinExistence type="predicted"/>
<dbReference type="Proteomes" id="UP000183988">
    <property type="component" value="Unassembled WGS sequence"/>
</dbReference>
<organism evidence="2 3">
    <name type="scientific">Ornithinibacillus halophilus</name>
    <dbReference type="NCBI Taxonomy" id="930117"/>
    <lineage>
        <taxon>Bacteria</taxon>
        <taxon>Bacillati</taxon>
        <taxon>Bacillota</taxon>
        <taxon>Bacilli</taxon>
        <taxon>Bacillales</taxon>
        <taxon>Bacillaceae</taxon>
        <taxon>Ornithinibacillus</taxon>
    </lineage>
</organism>
<dbReference type="STRING" id="930117.SAMN05216225_102936"/>
<sequence>MFKDFKNKRYWILMPPFLIIALLLFTFLPNNYRYFSFLVIIVFWVVYYSWNYFAGKKNNPNKPVKLS</sequence>
<dbReference type="EMBL" id="FQVW01000029">
    <property type="protein sequence ID" value="SHG38306.1"/>
    <property type="molecule type" value="Genomic_DNA"/>
</dbReference>
<reference evidence="2 3" key="1">
    <citation type="submission" date="2016-11" db="EMBL/GenBank/DDBJ databases">
        <authorList>
            <person name="Jaros S."/>
            <person name="Januszkiewicz K."/>
            <person name="Wedrychowicz H."/>
        </authorList>
    </citation>
    <scope>NUCLEOTIDE SEQUENCE [LARGE SCALE GENOMIC DNA]</scope>
    <source>
        <strain evidence="2 3">IBRC-M 10683</strain>
    </source>
</reference>
<evidence type="ECO:0000256" key="1">
    <source>
        <dbReference type="SAM" id="Phobius"/>
    </source>
</evidence>
<evidence type="ECO:0000313" key="2">
    <source>
        <dbReference type="EMBL" id="SHG38306.1"/>
    </source>
</evidence>
<keyword evidence="1" id="KW-1133">Transmembrane helix</keyword>
<dbReference type="AlphaFoldDB" id="A0A1M5JCH6"/>
<feature type="transmembrane region" description="Helical" evidence="1">
    <location>
        <begin position="34"/>
        <end position="53"/>
    </location>
</feature>
<keyword evidence="1" id="KW-0472">Membrane</keyword>
<feature type="transmembrane region" description="Helical" evidence="1">
    <location>
        <begin position="12"/>
        <end position="28"/>
    </location>
</feature>
<name>A0A1M5JCH6_9BACI</name>
<keyword evidence="1" id="KW-0812">Transmembrane</keyword>
<keyword evidence="3" id="KW-1185">Reference proteome</keyword>
<gene>
    <name evidence="2" type="ORF">SAMN05216225_102936</name>
</gene>
<protein>
    <submittedName>
        <fullName evidence="2">Uncharacterized protein</fullName>
    </submittedName>
</protein>
<accession>A0A1M5JCH6</accession>